<reference evidence="2 3" key="1">
    <citation type="journal article" date="2011" name="J. Microbiol.">
        <title>Bacillus kyonggiensis sp. nov., isolated from soil of a lettuce field.</title>
        <authorList>
            <person name="Dong K."/>
            <person name="Lee S."/>
        </authorList>
    </citation>
    <scope>NUCLEOTIDE SEQUENCE [LARGE SCALE GENOMIC DNA]</scope>
    <source>
        <strain evidence="2 3">NB22</strain>
    </source>
</reference>
<feature type="transmembrane region" description="Helical" evidence="1">
    <location>
        <begin position="70"/>
        <end position="89"/>
    </location>
</feature>
<sequence>MASKRHIIFNLMILTIPWLSLLFMKKKNLKRYLLSSVLIGIFEIINHMYGRKRKWWKFYDKRKFFVRDELPFDIGLFIPFSIWMLNLSFGNFKKYLLFNAISNGIFAFFFIDVLKKFKIVGLNRLSHFQFFLYYHYKTYILYALQYLFGKMNKKKELPLT</sequence>
<comment type="caution">
    <text evidence="2">The sequence shown here is derived from an EMBL/GenBank/DDBJ whole genome shotgun (WGS) entry which is preliminary data.</text>
</comment>
<evidence type="ECO:0000313" key="2">
    <source>
        <dbReference type="EMBL" id="TKC18969.1"/>
    </source>
</evidence>
<keyword evidence="1" id="KW-0812">Transmembrane</keyword>
<protein>
    <submittedName>
        <fullName evidence="2">Uncharacterized protein</fullName>
    </submittedName>
</protein>
<dbReference type="EMBL" id="SWBM01000001">
    <property type="protein sequence ID" value="TKC18969.1"/>
    <property type="molecule type" value="Genomic_DNA"/>
</dbReference>
<name>A0A4U1D8T9_9BACI</name>
<gene>
    <name evidence="2" type="ORF">FA727_05330</name>
</gene>
<keyword evidence="3" id="KW-1185">Reference proteome</keyword>
<dbReference type="RefSeq" id="WP_136829714.1">
    <property type="nucleotide sequence ID" value="NZ_SWBM01000001.1"/>
</dbReference>
<keyword evidence="1" id="KW-0472">Membrane</keyword>
<organism evidence="2 3">
    <name type="scientific">Robertmurraya kyonggiensis</name>
    <dbReference type="NCBI Taxonomy" id="1037680"/>
    <lineage>
        <taxon>Bacteria</taxon>
        <taxon>Bacillati</taxon>
        <taxon>Bacillota</taxon>
        <taxon>Bacilli</taxon>
        <taxon>Bacillales</taxon>
        <taxon>Bacillaceae</taxon>
        <taxon>Robertmurraya</taxon>
    </lineage>
</organism>
<feature type="transmembrane region" description="Helical" evidence="1">
    <location>
        <begin position="95"/>
        <end position="114"/>
    </location>
</feature>
<dbReference type="OrthoDB" id="1683771at2"/>
<evidence type="ECO:0000256" key="1">
    <source>
        <dbReference type="SAM" id="Phobius"/>
    </source>
</evidence>
<feature type="transmembrane region" description="Helical" evidence="1">
    <location>
        <begin position="31"/>
        <end position="49"/>
    </location>
</feature>
<evidence type="ECO:0000313" key="3">
    <source>
        <dbReference type="Proteomes" id="UP000307756"/>
    </source>
</evidence>
<dbReference type="AlphaFoldDB" id="A0A4U1D8T9"/>
<proteinExistence type="predicted"/>
<feature type="transmembrane region" description="Helical" evidence="1">
    <location>
        <begin position="7"/>
        <end position="25"/>
    </location>
</feature>
<keyword evidence="1" id="KW-1133">Transmembrane helix</keyword>
<dbReference type="Proteomes" id="UP000307756">
    <property type="component" value="Unassembled WGS sequence"/>
</dbReference>
<accession>A0A4U1D8T9</accession>